<reference evidence="6" key="1">
    <citation type="journal article" date="2013" name="Nat. Genet.">
        <title>The Capsella rubella genome and the genomic consequences of rapid mating system evolution.</title>
        <authorList>
            <person name="Slotte T."/>
            <person name="Hazzouri K.M."/>
            <person name="Agren J.A."/>
            <person name="Koenig D."/>
            <person name="Maumus F."/>
            <person name="Guo Y.L."/>
            <person name="Steige K."/>
            <person name="Platts A.E."/>
            <person name="Escobar J.S."/>
            <person name="Newman L.K."/>
            <person name="Wang W."/>
            <person name="Mandakova T."/>
            <person name="Vello E."/>
            <person name="Smith L.M."/>
            <person name="Henz S.R."/>
            <person name="Steffen J."/>
            <person name="Takuno S."/>
            <person name="Brandvain Y."/>
            <person name="Coop G."/>
            <person name="Andolfatto P."/>
            <person name="Hu T.T."/>
            <person name="Blanchette M."/>
            <person name="Clark R.M."/>
            <person name="Quesneville H."/>
            <person name="Nordborg M."/>
            <person name="Gaut B.S."/>
            <person name="Lysak M.A."/>
            <person name="Jenkins J."/>
            <person name="Grimwood J."/>
            <person name="Chapman J."/>
            <person name="Prochnik S."/>
            <person name="Shu S."/>
            <person name="Rokhsar D."/>
            <person name="Schmutz J."/>
            <person name="Weigel D."/>
            <person name="Wright S.I."/>
        </authorList>
    </citation>
    <scope>NUCLEOTIDE SEQUENCE [LARGE SCALE GENOMIC DNA]</scope>
    <source>
        <strain evidence="6">cv. Monte Gargano</strain>
    </source>
</reference>
<dbReference type="Proteomes" id="UP000029121">
    <property type="component" value="Unassembled WGS sequence"/>
</dbReference>
<dbReference type="GO" id="GO:0016973">
    <property type="term" value="P:poly(A)+ mRNA export from nucleus"/>
    <property type="evidence" value="ECO:0007669"/>
    <property type="project" value="TreeGrafter"/>
</dbReference>
<organism evidence="5 6">
    <name type="scientific">Capsella rubella</name>
    <dbReference type="NCBI Taxonomy" id="81985"/>
    <lineage>
        <taxon>Eukaryota</taxon>
        <taxon>Viridiplantae</taxon>
        <taxon>Streptophyta</taxon>
        <taxon>Embryophyta</taxon>
        <taxon>Tracheophyta</taxon>
        <taxon>Spermatophyta</taxon>
        <taxon>Magnoliopsida</taxon>
        <taxon>eudicotyledons</taxon>
        <taxon>Gunneridae</taxon>
        <taxon>Pentapetalae</taxon>
        <taxon>rosids</taxon>
        <taxon>malvids</taxon>
        <taxon>Brassicales</taxon>
        <taxon>Brassicaceae</taxon>
        <taxon>Camelineae</taxon>
        <taxon>Capsella</taxon>
    </lineage>
</organism>
<evidence type="ECO:0000256" key="2">
    <source>
        <dbReference type="ARBA" id="ARBA00010186"/>
    </source>
</evidence>
<comment type="subcellular location">
    <subcellularLocation>
        <location evidence="1">Nucleus envelope</location>
    </subcellularLocation>
    <subcellularLocation>
        <location evidence="4">Nucleus</location>
        <location evidence="4">Nuclear pore complex</location>
    </subcellularLocation>
</comment>
<keyword evidence="4" id="KW-0653">Protein transport</keyword>
<dbReference type="OrthoDB" id="1918363at2759"/>
<keyword evidence="4" id="KW-0906">Nuclear pore complex</keyword>
<keyword evidence="4" id="KW-0472">Membrane</keyword>
<comment type="similarity">
    <text evidence="2 4">Belongs to the nucleoporin interacting component (NIC) family.</text>
</comment>
<dbReference type="InterPro" id="IPR007231">
    <property type="entry name" value="Nucleoporin_int_Nup93/Nic96"/>
</dbReference>
<keyword evidence="4" id="KW-0811">Translocation</keyword>
<dbReference type="GO" id="GO:0005643">
    <property type="term" value="C:nuclear pore"/>
    <property type="evidence" value="ECO:0007669"/>
    <property type="project" value="UniProtKB-SubCell"/>
</dbReference>
<keyword evidence="6" id="KW-1185">Reference proteome</keyword>
<dbReference type="GO" id="GO:0006606">
    <property type="term" value="P:protein import into nucleus"/>
    <property type="evidence" value="ECO:0007669"/>
    <property type="project" value="TreeGrafter"/>
</dbReference>
<evidence type="ECO:0000256" key="3">
    <source>
        <dbReference type="ARBA" id="ARBA00023242"/>
    </source>
</evidence>
<keyword evidence="4" id="KW-0509">mRNA transport</keyword>
<evidence type="ECO:0000256" key="1">
    <source>
        <dbReference type="ARBA" id="ARBA00004259"/>
    </source>
</evidence>
<dbReference type="KEGG" id="crb:17886739"/>
<evidence type="ECO:0000313" key="5">
    <source>
        <dbReference type="EMBL" id="EOA25570.1"/>
    </source>
</evidence>
<proteinExistence type="inferred from homology"/>
<keyword evidence="3 4" id="KW-0539">Nucleus</keyword>
<evidence type="ECO:0000313" key="6">
    <source>
        <dbReference type="Proteomes" id="UP000029121"/>
    </source>
</evidence>
<evidence type="ECO:0000256" key="4">
    <source>
        <dbReference type="RuleBase" id="RU364035"/>
    </source>
</evidence>
<protein>
    <recommendedName>
        <fullName evidence="4">Nuclear pore protein</fullName>
    </recommendedName>
</protein>
<dbReference type="AlphaFoldDB" id="R0HK36"/>
<name>R0HK36_9BRAS</name>
<accession>R0HK36</accession>
<dbReference type="STRING" id="81985.R0HK36"/>
<dbReference type="PANTHER" id="PTHR11225">
    <property type="entry name" value="NUCLEAR PORE COMPLEX PROTEIN NUP93 NUCLEOPORIN NUP93 DEAD EYE PROTEIN"/>
    <property type="match status" value="1"/>
</dbReference>
<dbReference type="eggNOG" id="KOG2168">
    <property type="taxonomic scope" value="Eukaryota"/>
</dbReference>
<keyword evidence="4" id="KW-0813">Transport</keyword>
<dbReference type="EMBL" id="KB870809">
    <property type="protein sequence ID" value="EOA25570.1"/>
    <property type="molecule type" value="Genomic_DNA"/>
</dbReference>
<sequence length="863" mass="96428">MANDQEMSGWTDLLHSSTKLLEQATPSSQFPPLQRNLDQLEALSRKLKAKTLGNEAPAQSNAATRLLAREGINADQLSRDLKSFELKTTFEDVFPAEATSVEEYLQQIHEMAMVSAIQEAQKDNARSFNNYMLKVLEEDCRKEKRNFLHSLSKISILPKTKIIDSSRGTHAGSLVALSPQVSSKPGRELVSMTNKPVHEKKAYVYAEVVKKLNSARERGLPFEPATSFNGAYESLGIDSTRGKSVNMQKIWQLIQAMTGEDSALQHSVSKKMALVIGARRHLECGHGKHIMDTIQSHPTQAALGGSVGNLQRIRAFLRIRLRDYGLLDFDSGDARRQPPFDTTWQQIYFCLRTGYYEEAREIAQSSRSSQQHFAPLLTEWITTGGTVAAHTAAIASEECERLLRMGPMSDRLGQTTFDKKKLLLYTIISGSRRQIDRILRDFSTLFNTIEDFLWFKLSCIRDVAGGSSSVVLNDGLAPYSLDDLQAYLNKFEPSYYTKNGKDPLVYPYVLLLSIQLLPVIMHMSKEAGDEGYNIDAVHIAISLLDHSVLSEGSGTGHKLSVMDANAEASSMIRQYGSMYLHHDDLQMTLEYYAQAAIAVGGGRQAWSGRSNVDQQRQRNLMLKQLLTEILLREGGICFLLGARGSGEDGELGRFLPDTKLRQQFLIEAARQCQEAGLYDKTIEIQKRVGAYSSALETINKCLSEAICSLARGRPDGESQAAGLVVSGNDILNTYKYHSEVSVQERDRVMEQETILRELEAILSIHKLARLGNHLNAIREVAKLPFLHLDPRLPDTTPNEFQRASSYFQNCVPDLLKVALTCLDNVADSDGSIRGMRSKIAGFLASNTQRNWPRDLYEKIARSF</sequence>
<dbReference type="Pfam" id="PF04097">
    <property type="entry name" value="Nic96"/>
    <property type="match status" value="1"/>
</dbReference>
<gene>
    <name evidence="5" type="ORF">CARUB_v10018922mg</name>
</gene>
<dbReference type="GO" id="GO:0017056">
    <property type="term" value="F:structural constituent of nuclear pore"/>
    <property type="evidence" value="ECO:0007669"/>
    <property type="project" value="InterPro"/>
</dbReference>
<dbReference type="PANTHER" id="PTHR11225:SF4">
    <property type="entry name" value="NUCLEAR PORE COMPLEX PROTEIN NUP93"/>
    <property type="match status" value="1"/>
</dbReference>